<keyword evidence="11" id="KW-1185">Reference proteome</keyword>
<dbReference type="EMBL" id="JAULSV010000006">
    <property type="protein sequence ID" value="KAK0641726.1"/>
    <property type="molecule type" value="Genomic_DNA"/>
</dbReference>
<evidence type="ECO:0000256" key="1">
    <source>
        <dbReference type="ARBA" id="ARBA00004123"/>
    </source>
</evidence>
<evidence type="ECO:0000256" key="8">
    <source>
        <dbReference type="SAM" id="Coils"/>
    </source>
</evidence>
<feature type="compositionally biased region" description="Polar residues" evidence="9">
    <location>
        <begin position="44"/>
        <end position="88"/>
    </location>
</feature>
<evidence type="ECO:0000256" key="9">
    <source>
        <dbReference type="SAM" id="MobiDB-lite"/>
    </source>
</evidence>
<dbReference type="GO" id="GO:0051301">
    <property type="term" value="P:cell division"/>
    <property type="evidence" value="ECO:0007669"/>
    <property type="project" value="UniProtKB-KW"/>
</dbReference>
<evidence type="ECO:0000256" key="7">
    <source>
        <dbReference type="ARBA" id="ARBA00023306"/>
    </source>
</evidence>
<reference evidence="10" key="1">
    <citation type="submission" date="2023-06" db="EMBL/GenBank/DDBJ databases">
        <title>Genome-scale phylogeny and comparative genomics of the fungal order Sordariales.</title>
        <authorList>
            <consortium name="Lawrence Berkeley National Laboratory"/>
            <person name="Hensen N."/>
            <person name="Bonometti L."/>
            <person name="Westerberg I."/>
            <person name="Brannstrom I.O."/>
            <person name="Guillou S."/>
            <person name="Cros-Aarteil S."/>
            <person name="Calhoun S."/>
            <person name="Haridas S."/>
            <person name="Kuo A."/>
            <person name="Mondo S."/>
            <person name="Pangilinan J."/>
            <person name="Riley R."/>
            <person name="Labutti K."/>
            <person name="Andreopoulos B."/>
            <person name="Lipzen A."/>
            <person name="Chen C."/>
            <person name="Yanf M."/>
            <person name="Daum C."/>
            <person name="Ng V."/>
            <person name="Clum A."/>
            <person name="Steindorff A."/>
            <person name="Ohm R."/>
            <person name="Martin F."/>
            <person name="Silar P."/>
            <person name="Natvig D."/>
            <person name="Lalanne C."/>
            <person name="Gautier V."/>
            <person name="Ament-Velasquez S.L."/>
            <person name="Kruys A."/>
            <person name="Hutchinson M.I."/>
            <person name="Powell A.J."/>
            <person name="Barry K."/>
            <person name="Miller A.N."/>
            <person name="Grigoriev I.V."/>
            <person name="Debuchy R."/>
            <person name="Gladieux P."/>
            <person name="Thoren M.H."/>
            <person name="Johannesson H."/>
        </authorList>
    </citation>
    <scope>NUCLEOTIDE SEQUENCE</scope>
    <source>
        <strain evidence="10">SMH2532-1</strain>
    </source>
</reference>
<feature type="region of interest" description="Disordered" evidence="9">
    <location>
        <begin position="215"/>
        <end position="235"/>
    </location>
</feature>
<keyword evidence="8" id="KW-0175">Coiled coil</keyword>
<dbReference type="Gene3D" id="3.30.457.60">
    <property type="match status" value="1"/>
</dbReference>
<evidence type="ECO:0000256" key="6">
    <source>
        <dbReference type="ARBA" id="ARBA00023242"/>
    </source>
</evidence>
<dbReference type="AlphaFoldDB" id="A0AA39XY83"/>
<evidence type="ECO:0000256" key="4">
    <source>
        <dbReference type="ARBA" id="ARBA00022618"/>
    </source>
</evidence>
<keyword evidence="4" id="KW-0132">Cell division</keyword>
<feature type="coiled-coil region" evidence="8">
    <location>
        <begin position="356"/>
        <end position="400"/>
    </location>
</feature>
<gene>
    <name evidence="10" type="ORF">B0T16DRAFT_449113</name>
</gene>
<dbReference type="GO" id="GO:0051315">
    <property type="term" value="P:attachment of mitotic spindle microtubules to kinetochore"/>
    <property type="evidence" value="ECO:0007669"/>
    <property type="project" value="TreeGrafter"/>
</dbReference>
<dbReference type="GO" id="GO:0007094">
    <property type="term" value="P:mitotic spindle assembly checkpoint signaling"/>
    <property type="evidence" value="ECO:0007669"/>
    <property type="project" value="InterPro"/>
</dbReference>
<feature type="region of interest" description="Disordered" evidence="9">
    <location>
        <begin position="564"/>
        <end position="587"/>
    </location>
</feature>
<feature type="compositionally biased region" description="Low complexity" evidence="9">
    <location>
        <begin position="29"/>
        <end position="40"/>
    </location>
</feature>
<keyword evidence="5" id="KW-0498">Mitosis</keyword>
<feature type="region of interest" description="Disordered" evidence="9">
    <location>
        <begin position="1"/>
        <end position="143"/>
    </location>
</feature>
<accession>A0AA39XY83</accession>
<evidence type="ECO:0000313" key="10">
    <source>
        <dbReference type="EMBL" id="KAK0641726.1"/>
    </source>
</evidence>
<protein>
    <recommendedName>
        <fullName evidence="3">Spindle assembly checkpoint component MAD1</fullName>
    </recommendedName>
</protein>
<dbReference type="SUPFAM" id="SSF75704">
    <property type="entry name" value="Mitotic arrest deficient-like 1, Mad1"/>
    <property type="match status" value="1"/>
</dbReference>
<sequence length="812" mass="91078">MSRTPPQDRPRPTPNRLFSMRSHTPQGEPPGSARRPAAAGVSQFRRSSGSGIARPTTSLRGSRISNFRASHSAPSYNFLTGETETNPGPSMARPNSRPGSRQGEATGPSPPRGRAATLASNFSRGSSKENHAPPDAQQYEIQRRRIEELKAEVDTLKYQANNHEQEKELLNLQMENELRDVKRRAEEDFKAKQAAEAEKSKAQRQVEALQAELETFRSEHEKQKRELETKAREAQDEARLLKDQLEELSAEKDEAARMAEREINDLLTRIASSQRAAHELEEECNTRELVLGKTQALLAEREETIGKLEADVLRLKAQTGDAETIAVIRRELTDQVNHIRTLEAKNISQLSELKHFRQIHKAVEIVEEEKRSLQRRLEAAESIQTELDEERRQRMRLEDERRAWTSYLQSESSAGDPVEFESPEALARALVAERLNSASLVEKLGALEPEIVDRENIIRALETEKVGLQGQIEKLKATGGSPGMDKTRARAERQRALAIKEAEYLRAQLKTFELEDETMQPESIDQEKAARIQQLEDLVDKYKEEFNSLHVELTSLESATASPAQAVVGSKRPREADVEAESEQLGQLSRKNRKLQSEFSELQTAHRLLQKEHEVASEQLAAAKEQLKTRVLSLRSNPTSDFEAVKTATLKALRLENAELLAHIQQQPTLFATVPASQLAAAQREIAEARAETASVQKTSRRLKEVWAAKSGEFKEAVFSTLGWTVTFIPGGKMRVESVYYPSQTEEHENSIVFDGEKGTMKVGGGPRSAFAARIADNIKFWVRERGCVPCFLAALTLEFYDEHTRAVGGSG</sequence>
<evidence type="ECO:0000256" key="3">
    <source>
        <dbReference type="ARBA" id="ARBA00022019"/>
    </source>
</evidence>
<dbReference type="PANTHER" id="PTHR23168">
    <property type="entry name" value="MITOTIC SPINDLE ASSEMBLY CHECKPOINT PROTEIN MAD1 MITOTIC ARREST DEFICIENT-LIKE PROTEIN 1"/>
    <property type="match status" value="1"/>
</dbReference>
<dbReference type="Gene3D" id="6.10.250.90">
    <property type="match status" value="1"/>
</dbReference>
<dbReference type="GO" id="GO:0005635">
    <property type="term" value="C:nuclear envelope"/>
    <property type="evidence" value="ECO:0007669"/>
    <property type="project" value="TreeGrafter"/>
</dbReference>
<comment type="subcellular location">
    <subcellularLocation>
        <location evidence="1">Nucleus</location>
    </subcellularLocation>
</comment>
<feature type="compositionally biased region" description="Basic and acidic residues" evidence="9">
    <location>
        <begin position="1"/>
        <end position="11"/>
    </location>
</feature>
<evidence type="ECO:0000256" key="2">
    <source>
        <dbReference type="ARBA" id="ARBA00008029"/>
    </source>
</evidence>
<organism evidence="10 11">
    <name type="scientific">Cercophora newfieldiana</name>
    <dbReference type="NCBI Taxonomy" id="92897"/>
    <lineage>
        <taxon>Eukaryota</taxon>
        <taxon>Fungi</taxon>
        <taxon>Dikarya</taxon>
        <taxon>Ascomycota</taxon>
        <taxon>Pezizomycotina</taxon>
        <taxon>Sordariomycetes</taxon>
        <taxon>Sordariomycetidae</taxon>
        <taxon>Sordariales</taxon>
        <taxon>Lasiosphaeriaceae</taxon>
        <taxon>Cercophora</taxon>
    </lineage>
</organism>
<comment type="caution">
    <text evidence="10">The sequence shown here is derived from an EMBL/GenBank/DDBJ whole genome shotgun (WGS) entry which is preliminary data.</text>
</comment>
<dbReference type="Proteomes" id="UP001174936">
    <property type="component" value="Unassembled WGS sequence"/>
</dbReference>
<evidence type="ECO:0000313" key="11">
    <source>
        <dbReference type="Proteomes" id="UP001174936"/>
    </source>
</evidence>
<name>A0AA39XY83_9PEZI</name>
<proteinExistence type="inferred from homology"/>
<evidence type="ECO:0000256" key="5">
    <source>
        <dbReference type="ARBA" id="ARBA00022776"/>
    </source>
</evidence>
<dbReference type="InterPro" id="IPR008672">
    <property type="entry name" value="Mad1"/>
</dbReference>
<dbReference type="PANTHER" id="PTHR23168:SF0">
    <property type="entry name" value="MITOTIC SPINDLE ASSEMBLY CHECKPOINT PROTEIN MAD1"/>
    <property type="match status" value="1"/>
</dbReference>
<dbReference type="Pfam" id="PF05557">
    <property type="entry name" value="MAD"/>
    <property type="match status" value="1"/>
</dbReference>
<comment type="similarity">
    <text evidence="2">Belongs to the MAD1 family.</text>
</comment>
<keyword evidence="6" id="KW-0539">Nucleus</keyword>
<dbReference type="GO" id="GO:0000776">
    <property type="term" value="C:kinetochore"/>
    <property type="evidence" value="ECO:0007669"/>
    <property type="project" value="TreeGrafter"/>
</dbReference>
<dbReference type="GO" id="GO:0072686">
    <property type="term" value="C:mitotic spindle"/>
    <property type="evidence" value="ECO:0007669"/>
    <property type="project" value="TreeGrafter"/>
</dbReference>
<keyword evidence="7" id="KW-0131">Cell cycle</keyword>